<protein>
    <submittedName>
        <fullName evidence="1">Uncharacterized protein</fullName>
    </submittedName>
</protein>
<name>A0A9X4KLJ6_9BACL</name>
<dbReference type="SUPFAM" id="SSF51445">
    <property type="entry name" value="(Trans)glycosidases"/>
    <property type="match status" value="1"/>
</dbReference>
<comment type="caution">
    <text evidence="1">The sequence shown here is derived from an EMBL/GenBank/DDBJ whole genome shotgun (WGS) entry which is preliminary data.</text>
</comment>
<sequence length="112" mass="12478">MLDCSREDVRAHIRSTVRYLLSDEADALNADGFKIDMNYYGPVGGKHAIDNYEWGIGEKLWYELVRLIGTEAAAVKADAFRLGGGSRSRNRAVQDRGLRQGHRSVRIGIRAG</sequence>
<proteinExistence type="predicted"/>
<reference evidence="1 2" key="1">
    <citation type="submission" date="2022-10" db="EMBL/GenBank/DDBJ databases">
        <title>Comparative genomic analysis of Cohnella hashimotonis sp. nov., isolated from the International Space Station.</title>
        <authorList>
            <person name="Simpson A."/>
            <person name="Venkateswaran K."/>
        </authorList>
    </citation>
    <scope>NUCLEOTIDE SEQUENCE [LARGE SCALE GENOMIC DNA]</scope>
    <source>
        <strain evidence="1 2">DSM 18997</strain>
    </source>
</reference>
<evidence type="ECO:0000313" key="2">
    <source>
        <dbReference type="Proteomes" id="UP001153387"/>
    </source>
</evidence>
<evidence type="ECO:0000313" key="1">
    <source>
        <dbReference type="EMBL" id="MDG0794288.1"/>
    </source>
</evidence>
<dbReference type="RefSeq" id="WP_277568043.1">
    <property type="nucleotide sequence ID" value="NZ_JAPDHZ010000006.1"/>
</dbReference>
<dbReference type="Proteomes" id="UP001153387">
    <property type="component" value="Unassembled WGS sequence"/>
</dbReference>
<dbReference type="AlphaFoldDB" id="A0A9X4KLJ6"/>
<accession>A0A9X4KLJ6</accession>
<keyword evidence="2" id="KW-1185">Reference proteome</keyword>
<dbReference type="InterPro" id="IPR017853">
    <property type="entry name" value="GH"/>
</dbReference>
<dbReference type="EMBL" id="JAPDHZ010000006">
    <property type="protein sequence ID" value="MDG0794288.1"/>
    <property type="molecule type" value="Genomic_DNA"/>
</dbReference>
<organism evidence="1 2">
    <name type="scientific">Cohnella ginsengisoli</name>
    <dbReference type="NCBI Taxonomy" id="425004"/>
    <lineage>
        <taxon>Bacteria</taxon>
        <taxon>Bacillati</taxon>
        <taxon>Bacillota</taxon>
        <taxon>Bacilli</taxon>
        <taxon>Bacillales</taxon>
        <taxon>Paenibacillaceae</taxon>
        <taxon>Cohnella</taxon>
    </lineage>
</organism>
<gene>
    <name evidence="1" type="ORF">OMP38_28205</name>
</gene>